<dbReference type="Proteomes" id="UP000214365">
    <property type="component" value="Unassembled WGS sequence"/>
</dbReference>
<dbReference type="InterPro" id="IPR012954">
    <property type="entry name" value="BP28_C_dom"/>
</dbReference>
<dbReference type="Pfam" id="PF08146">
    <property type="entry name" value="BP28CT"/>
    <property type="match status" value="1"/>
</dbReference>
<dbReference type="GO" id="GO:0030686">
    <property type="term" value="C:90S preribosome"/>
    <property type="evidence" value="ECO:0007669"/>
    <property type="project" value="TreeGrafter"/>
</dbReference>
<evidence type="ECO:0000256" key="5">
    <source>
        <dbReference type="ARBA" id="ARBA00022517"/>
    </source>
</evidence>
<dbReference type="GO" id="GO:0030515">
    <property type="term" value="F:snoRNA binding"/>
    <property type="evidence" value="ECO:0007669"/>
    <property type="project" value="TreeGrafter"/>
</dbReference>
<dbReference type="Gene3D" id="1.25.10.10">
    <property type="entry name" value="Leucine-rich Repeat Variant"/>
    <property type="match status" value="3"/>
</dbReference>
<evidence type="ECO:0000313" key="12">
    <source>
        <dbReference type="EMBL" id="OKL61537.1"/>
    </source>
</evidence>
<dbReference type="Pfam" id="PF12397">
    <property type="entry name" value="U3snoRNP10"/>
    <property type="match status" value="1"/>
</dbReference>
<dbReference type="InterPro" id="IPR016024">
    <property type="entry name" value="ARM-type_fold"/>
</dbReference>
<keyword evidence="13" id="KW-1185">Reference proteome</keyword>
<evidence type="ECO:0000256" key="6">
    <source>
        <dbReference type="ARBA" id="ARBA00022552"/>
    </source>
</evidence>
<dbReference type="GO" id="GO:0034455">
    <property type="term" value="C:t-UTP complex"/>
    <property type="evidence" value="ECO:0007669"/>
    <property type="project" value="TreeGrafter"/>
</dbReference>
<protein>
    <recommendedName>
        <fullName evidence="4 10">U3 small nucleolar RNA-associated protein 10</fullName>
    </recommendedName>
</protein>
<evidence type="ECO:0000256" key="10">
    <source>
        <dbReference type="RuleBase" id="RU367065"/>
    </source>
</evidence>
<dbReference type="PANTHER" id="PTHR13457:SF1">
    <property type="entry name" value="HEAT REPEAT-CONTAINING PROTEIN 1"/>
    <property type="match status" value="1"/>
</dbReference>
<comment type="subunit">
    <text evidence="3 10">Component of the ribosomal small subunit (SSU) processome.</text>
</comment>
<feature type="domain" description="BP28 C-terminal" evidence="11">
    <location>
        <begin position="1509"/>
        <end position="1662"/>
    </location>
</feature>
<evidence type="ECO:0000256" key="8">
    <source>
        <dbReference type="ARBA" id="ARBA00023274"/>
    </source>
</evidence>
<evidence type="ECO:0000256" key="7">
    <source>
        <dbReference type="ARBA" id="ARBA00023242"/>
    </source>
</evidence>
<reference evidence="12 13" key="1">
    <citation type="submission" date="2015-06" db="EMBL/GenBank/DDBJ databases">
        <title>Talaromyces atroroseus IBT 11181 draft genome.</title>
        <authorList>
            <person name="Rasmussen K.B."/>
            <person name="Rasmussen S."/>
            <person name="Petersen B."/>
            <person name="Sicheritz-Ponten T."/>
            <person name="Mortensen U.H."/>
            <person name="Thrane U."/>
        </authorList>
    </citation>
    <scope>NUCLEOTIDE SEQUENCE [LARGE SCALE GENOMIC DNA]</scope>
    <source>
        <strain evidence="12 13">IBT 11181</strain>
    </source>
</reference>
<comment type="caution">
    <text evidence="12">The sequence shown here is derived from an EMBL/GenBank/DDBJ whole genome shotgun (WGS) entry which is preliminary data.</text>
</comment>
<accession>A0A225B6K3</accession>
<sequence>MASSLTAQLAQIAAKSTNALDLKAQRAAHSKSLIFDTKVAKSQDFDTLYQICNDGFQELCQLDARFAEFERTLFSLHSKTEDRREMTAAQNKDLDVVLESFMGLVGGKLQLSPAVKALEWLIRRFRVHEYNTTFLLLTFLPYHSLPIFLDLLDILPDDLTPTFNDLRAYKKSRVNPPMEAIVRTAAKNTAFSTAFNNYTIQVSKQNAHYHGLLAFWSGIMTQACSEMLNSARAGRRDVEKKNHEDIFIHFLPVLNDGFAMKKVSELVIGCYMITVVFATKAALTEHVIDTLMTAVSGSCTQETINSAVVTLAVLAEQKTDPSLPKKVVRSVLKLDKNIDLLVDVASQHRTSKLLLGLISGCLADLQKGDSQPRLAFILQTFQRGLLDEASSKAAMKMILQTTTDAQRSGTLSLNVQTGVSDLVQALNASDVHRSLLQAATTEANMDLDSLEHSLQITIGTQPALPAGEDVEMTDIAEEKEVDTFAPLIDSLVKEPLVSSSFLSAQISPLFEKLLEAFTLAGDSPDKLNKVCDLPALGKSHLDQKPQHQFLSFFVRIFSGPYAIRTRVSALKTISTALDAAQPALDLQALLPYIIAAFLDPSHAIRSEAAKLLGTLIQIQRKAKHDAISTTPWAQESLYEGQNSVKSAWLSTADAWKITDHVLLPSLEGYVQDSQHIISTLKKALKNSSSDSDKDSSAELKKSERQSLLQFLCYHIIVTPLFRIKLRLLKIVNSVDKIGSLTRTKLLASFIDTCRTLPESRLSQICEEEQLSLAELEQEIAAVVSPKERDAEKILISSLVESGKNLRSTFMSAIFTRLEQIWNKLEDDKQDAAAQQIFDLSFKGTESMQSFAKETLRNVSLPESILVSFLDMIPELVSTFENHSPSPKRRRTNKNNAVAAISDPAGLDEVMGKVTFILELVDSSTPENHPSLAAGLFKSLAALHHLKARIQSTLGYLLSLALGSLLAIVNKAKTLPKPSFDTSAIRTDLVVDCVRSSQSPQVQNTALLLVSGLAVIAPEQVLHSVMPIFTFMSSSVLKKDDDYSVMVIDQTIDQVVPVLVQSLRNQKRDVVAGTSELLLSFTAAFEHIPSHRRQRLFQALVTKLGAQDFLFAVLAMLANFHGLDKNVSVLMTHLVSGLDPEVQLVTYQKYLNLISDSLKPKPGISQILLGVGNEGAKDKHIIAESLLRSLSYCLKHSSLKTQLATVFSSAAEDTLARVGTLFSQILEQVLTMVDTVQDIKPLSNACNETLGSVLGVLSLVDLLDTIEQLLQRPNPDLRRKVLRLLENRLRQTPERHGASQNRVLEFVAFLNQVVESSDDALLKHAAVACIDRIAEKYGRKDPEKILPAAMVIASDSCLGQDDNKIRVIGLLCLASMTEVLGEGIIPALPETLKKSLALLESSLQGGTVNEQLHNAVFSLLAALLVQVPFMLSGKTLDTILQLSFKSAELELSDEGEEARRDALKLIAKKVDVKESFGAVERNWTAATSSGPIATKEALDIVSVAIEKHPKSATVKNVGVLSKLLYRAFDLRREQQSAVTKSQFEETELQEIEDIVNGVTIKMIFKLNDTVFRPLFMELVEWATNGVSKSDTQGRVLRLTSFYKFLQSFFGTLRSIVTSYASYIIENVIEVLEFSRPNVKESKDLWLAAVKTLNAAFEHDQDAFWQSPSHLSGISKALISQLARATNSSTATIIIDEVVPAISELAIATDSPDNYKEMNTAIMKYLRPSTSAVADGGDSAHTRLAALKTEQALTERLGEEWLTLLPEMLPYISELMEDEDETVERETRKWVKGIEDILGEKLDDMLT</sequence>
<comment type="subcellular location">
    <subcellularLocation>
        <location evidence="1 10">Nucleus</location>
        <location evidence="1 10">Nucleolus</location>
    </subcellularLocation>
</comment>
<dbReference type="SUPFAM" id="SSF48371">
    <property type="entry name" value="ARM repeat"/>
    <property type="match status" value="3"/>
</dbReference>
<dbReference type="PANTHER" id="PTHR13457">
    <property type="entry name" value="BAP28"/>
    <property type="match status" value="1"/>
</dbReference>
<keyword evidence="8 10" id="KW-0687">Ribonucleoprotein</keyword>
<evidence type="ECO:0000256" key="9">
    <source>
        <dbReference type="ARBA" id="ARBA00025076"/>
    </source>
</evidence>
<comment type="similarity">
    <text evidence="2 10">Belongs to the HEATR1/UTP10 family.</text>
</comment>
<dbReference type="GeneID" id="31003065"/>
<dbReference type="SMART" id="SM01036">
    <property type="entry name" value="BP28CT"/>
    <property type="match status" value="1"/>
</dbReference>
<evidence type="ECO:0000256" key="3">
    <source>
        <dbReference type="ARBA" id="ARBA00011399"/>
    </source>
</evidence>
<keyword evidence="7 10" id="KW-0539">Nucleus</keyword>
<dbReference type="EMBL" id="LFMY01000004">
    <property type="protein sequence ID" value="OKL61537.1"/>
    <property type="molecule type" value="Genomic_DNA"/>
</dbReference>
<organism evidence="12 13">
    <name type="scientific">Talaromyces atroroseus</name>
    <dbReference type="NCBI Taxonomy" id="1441469"/>
    <lineage>
        <taxon>Eukaryota</taxon>
        <taxon>Fungi</taxon>
        <taxon>Dikarya</taxon>
        <taxon>Ascomycota</taxon>
        <taxon>Pezizomycotina</taxon>
        <taxon>Eurotiomycetes</taxon>
        <taxon>Eurotiomycetidae</taxon>
        <taxon>Eurotiales</taxon>
        <taxon>Trichocomaceae</taxon>
        <taxon>Talaromyces</taxon>
        <taxon>Talaromyces sect. Trachyspermi</taxon>
    </lineage>
</organism>
<dbReference type="GO" id="GO:0000462">
    <property type="term" value="P:maturation of SSU-rRNA from tricistronic rRNA transcript (SSU-rRNA, 5.8S rRNA, LSU-rRNA)"/>
    <property type="evidence" value="ECO:0007669"/>
    <property type="project" value="TreeGrafter"/>
</dbReference>
<keyword evidence="5 10" id="KW-0690">Ribosome biogenesis</keyword>
<dbReference type="RefSeq" id="XP_020121658.1">
    <property type="nucleotide sequence ID" value="XM_020265596.1"/>
</dbReference>
<dbReference type="STRING" id="1441469.A0A225B6K3"/>
<proteinExistence type="inferred from homology"/>
<dbReference type="InterPro" id="IPR022125">
    <property type="entry name" value="U3snoRNP10_N"/>
</dbReference>
<comment type="function">
    <text evidence="9">Involved in nucleolar processing of pre-18S ribosomal RNA. Involved in ribosome biosynthesis.</text>
</comment>
<dbReference type="OrthoDB" id="31183at2759"/>
<evidence type="ECO:0000259" key="11">
    <source>
        <dbReference type="SMART" id="SM01036"/>
    </source>
</evidence>
<dbReference type="GO" id="GO:0045943">
    <property type="term" value="P:positive regulation of transcription by RNA polymerase I"/>
    <property type="evidence" value="ECO:0007669"/>
    <property type="project" value="TreeGrafter"/>
</dbReference>
<evidence type="ECO:0000313" key="13">
    <source>
        <dbReference type="Proteomes" id="UP000214365"/>
    </source>
</evidence>
<dbReference type="InterPro" id="IPR011989">
    <property type="entry name" value="ARM-like"/>
</dbReference>
<gene>
    <name evidence="12" type="ORF">UA08_03310</name>
</gene>
<evidence type="ECO:0000256" key="1">
    <source>
        <dbReference type="ARBA" id="ARBA00004604"/>
    </source>
</evidence>
<dbReference type="GO" id="GO:0032040">
    <property type="term" value="C:small-subunit processome"/>
    <property type="evidence" value="ECO:0007669"/>
    <property type="project" value="TreeGrafter"/>
</dbReference>
<dbReference type="InterPro" id="IPR040191">
    <property type="entry name" value="UTP10"/>
</dbReference>
<keyword evidence="6 10" id="KW-0698">rRNA processing</keyword>
<evidence type="ECO:0000256" key="2">
    <source>
        <dbReference type="ARBA" id="ARBA00010559"/>
    </source>
</evidence>
<evidence type="ECO:0000256" key="4">
    <source>
        <dbReference type="ARBA" id="ARBA00015399"/>
    </source>
</evidence>
<name>A0A225B6K3_TALAT</name>